<dbReference type="InterPro" id="IPR011009">
    <property type="entry name" value="Kinase-like_dom_sf"/>
</dbReference>
<protein>
    <recommendedName>
        <fullName evidence="2">cyclin-dependent kinase</fullName>
        <ecNumber evidence="2">2.7.11.22</ecNumber>
    </recommendedName>
</protein>
<dbReference type="SMART" id="SM00220">
    <property type="entry name" value="S_TKc"/>
    <property type="match status" value="1"/>
</dbReference>
<evidence type="ECO:0000313" key="14">
    <source>
        <dbReference type="Proteomes" id="UP000007796"/>
    </source>
</evidence>
<feature type="compositionally biased region" description="Basic and acidic residues" evidence="11">
    <location>
        <begin position="37"/>
        <end position="53"/>
    </location>
</feature>
<keyword evidence="6 13" id="KW-0418">Kinase</keyword>
<dbReference type="GO" id="GO:0005524">
    <property type="term" value="F:ATP binding"/>
    <property type="evidence" value="ECO:0007669"/>
    <property type="project" value="UniProtKB-UniRule"/>
</dbReference>
<feature type="compositionally biased region" description="Polar residues" evidence="11">
    <location>
        <begin position="1286"/>
        <end position="1306"/>
    </location>
</feature>
<dbReference type="GO" id="GO:0030332">
    <property type="term" value="F:cyclin binding"/>
    <property type="evidence" value="ECO:0007669"/>
    <property type="project" value="TreeGrafter"/>
</dbReference>
<feature type="compositionally biased region" description="Low complexity" evidence="11">
    <location>
        <begin position="569"/>
        <end position="593"/>
    </location>
</feature>
<feature type="compositionally biased region" description="Basic residues" evidence="11">
    <location>
        <begin position="301"/>
        <end position="311"/>
    </location>
</feature>
<dbReference type="PROSITE" id="PS50011">
    <property type="entry name" value="PROTEIN_KINASE_DOM"/>
    <property type="match status" value="1"/>
</dbReference>
<feature type="domain" description="Protein kinase" evidence="12">
    <location>
        <begin position="825"/>
        <end position="1110"/>
    </location>
</feature>
<feature type="compositionally biased region" description="Low complexity" evidence="11">
    <location>
        <begin position="612"/>
        <end position="628"/>
    </location>
</feature>
<evidence type="ECO:0000256" key="9">
    <source>
        <dbReference type="ARBA" id="ARBA00048367"/>
    </source>
</evidence>
<evidence type="ECO:0000256" key="10">
    <source>
        <dbReference type="PROSITE-ProRule" id="PRU10141"/>
    </source>
</evidence>
<keyword evidence="7 10" id="KW-0067">ATP-binding</keyword>
<feature type="region of interest" description="Disordered" evidence="11">
    <location>
        <begin position="1"/>
        <end position="792"/>
    </location>
</feature>
<dbReference type="FunFam" id="1.10.510.10:FF:000440">
    <property type="entry name" value="Serine/threonine-protein kinase bur1"/>
    <property type="match status" value="1"/>
</dbReference>
<dbReference type="RefSeq" id="XP_014172161.1">
    <property type="nucleotide sequence ID" value="XM_014316686.1"/>
</dbReference>
<dbReference type="Gene3D" id="3.30.200.20">
    <property type="entry name" value="Phosphorylase Kinase, domain 1"/>
    <property type="match status" value="1"/>
</dbReference>
<feature type="compositionally biased region" description="Low complexity" evidence="11">
    <location>
        <begin position="312"/>
        <end position="329"/>
    </location>
</feature>
<evidence type="ECO:0000256" key="11">
    <source>
        <dbReference type="SAM" id="MobiDB-lite"/>
    </source>
</evidence>
<organism evidence="14">
    <name type="scientific">Grosmannia clavigera (strain kw1407 / UAMH 11150)</name>
    <name type="common">Blue stain fungus</name>
    <name type="synonym">Graphiocladiella clavigera</name>
    <dbReference type="NCBI Taxonomy" id="655863"/>
    <lineage>
        <taxon>Eukaryota</taxon>
        <taxon>Fungi</taxon>
        <taxon>Dikarya</taxon>
        <taxon>Ascomycota</taxon>
        <taxon>Pezizomycotina</taxon>
        <taxon>Sordariomycetes</taxon>
        <taxon>Sordariomycetidae</taxon>
        <taxon>Ophiostomatales</taxon>
        <taxon>Ophiostomataceae</taxon>
        <taxon>Leptographium</taxon>
    </lineage>
</organism>
<dbReference type="FunFam" id="3.30.200.20:FF:000270">
    <property type="entry name" value="Serine/threonine-protein kinase bur1"/>
    <property type="match status" value="1"/>
</dbReference>
<dbReference type="Proteomes" id="UP000007796">
    <property type="component" value="Unassembled WGS sequence"/>
</dbReference>
<evidence type="ECO:0000256" key="1">
    <source>
        <dbReference type="ARBA" id="ARBA00006485"/>
    </source>
</evidence>
<dbReference type="InParanoid" id="F0XG66"/>
<feature type="compositionally biased region" description="Basic and acidic residues" evidence="11">
    <location>
        <begin position="118"/>
        <end position="130"/>
    </location>
</feature>
<feature type="compositionally biased region" description="Polar residues" evidence="11">
    <location>
        <begin position="13"/>
        <end position="29"/>
    </location>
</feature>
<keyword evidence="3" id="KW-0723">Serine/threonine-protein kinase</keyword>
<sequence>MLTDDRILGDTLPDTTSGDAQGMTSNGLSSPHGVAHRLRETDRENKDSRDRGHTSRTRSSLGHLHGNEAGSYPPGSPTRPESASSQGWHARRHPQQHQQQHPQQQSSQKGSSSSSHRRREESRDWSRDHAPSGSSSSRAARGAGEGERGRDPADRGRHRDSRRESGDLAWQHDQNHGPDDSGERSRRGVPAFSPPRGPSHRHPSHQSSSKSSKRPRSPSASFCDGPSAGDSTSRSGAGAQPKRSRRHSISPFQPGRHNSNSNSQQQQQQQQYYSSRRRSRSPPPPLPHSSHRYPSRSPSRRERRPKNKNKSRSGAATSSSRRSDPPLSLARRDRSGSPRWLDPASAKPVAPVSSSYQNDNPNLYPLGEPRGRPRSRPSHPPNSPHPPPPPPPPPSDTVPRRGRTPEPTDPARRRSLHDRRRRLSSTSDRSLSPRDYQDDTLASRSRRNTSRASAGSDIASGSNNSIDRDMSAGGDSFRSGSYGPQSHGAYSANGQSRRFTRQAPPPLPPSSHPPPHSSGHATPNTPFHGSPPPQSPYGDIQGWGPGQLQPQQQQQQQHSPQGPYPPQYPHGGYSPNGPSQESSSYHHQSHSPSYGPPAGPGANYQQFPPSRPSRGSSGSFRGNAFASSRGGHRLGATNDGSGGIFNNQWSSNQALEADYSRTSPHHSSSYQHQHQMAYADEDSAMQEREAAEQRHPPSTHQFAPYQAASGGDQMPLKTSAAVASERESEDVPRRSNEEGMPPPDRQIPTGPQNRRDLPHGVPTEPASSRARSEHHQQQQHQSRGGGGSINAPRFHKVKKILSRPKARPTLPVELAESDSVYYRKPGNGSVVGSGTYGKVFKAVHVYTKKLVALKRIRMEGEREGLPVTAIREIKLLQSLKHTNVVVLQEVMVEKNDCFMVFEYASHDLTGLLNHPTFRLDDAQRKHLSLQLFQGLDYLHRRGVLHRDIKAANILVSSDGVLKLADFGLARFFAKHHQLDYTNRVITIWYRSPELLLGETQYGPAVDIWSAACVMVEIFTKRAIFPGDGSELSQLDKVYAVLGTPSKSEWPGLVDMPWFELMRPSYRRPNVFADKYRERVTPAAFDLLEAMFRYDPKKRPTAAEVLSHPYFAVEEPRPRQAVELATIDGDWHEFESKALRRENERRDKEAKRAAAAAAAGTAVVVPSAACAESGQDKKRPPGAMTSSETGEGQRETKRQHVERDDGREDLGHKIRPESDANGDEKKPAEPLPQSADEPLRPDKSAAVAAVPASETAAESIDAAAPETVRKIGDELLPPLPPPPPPLVSQSEVAAGTGDSTLSIGTPL</sequence>
<name>F0XG66_GROCL</name>
<evidence type="ECO:0000256" key="4">
    <source>
        <dbReference type="ARBA" id="ARBA00022679"/>
    </source>
</evidence>
<dbReference type="PANTHER" id="PTHR24056">
    <property type="entry name" value="CELL DIVISION PROTEIN KINASE"/>
    <property type="match status" value="1"/>
</dbReference>
<dbReference type="InterPro" id="IPR017441">
    <property type="entry name" value="Protein_kinase_ATP_BS"/>
</dbReference>
<dbReference type="GeneID" id="25975616"/>
<feature type="compositionally biased region" description="Basic residues" evidence="11">
    <location>
        <begin position="413"/>
        <end position="423"/>
    </location>
</feature>
<evidence type="ECO:0000256" key="6">
    <source>
        <dbReference type="ARBA" id="ARBA00022777"/>
    </source>
</evidence>
<keyword evidence="4" id="KW-0808">Transferase</keyword>
<dbReference type="GO" id="GO:0032968">
    <property type="term" value="P:positive regulation of transcription elongation by RNA polymerase II"/>
    <property type="evidence" value="ECO:0007669"/>
    <property type="project" value="TreeGrafter"/>
</dbReference>
<feature type="compositionally biased region" description="Low complexity" evidence="11">
    <location>
        <begin position="665"/>
        <end position="675"/>
    </location>
</feature>
<dbReference type="EC" id="2.7.11.22" evidence="2"/>
<feature type="compositionally biased region" description="Pro residues" evidence="11">
    <location>
        <begin position="378"/>
        <end position="396"/>
    </location>
</feature>
<dbReference type="PROSITE" id="PS00108">
    <property type="entry name" value="PROTEIN_KINASE_ST"/>
    <property type="match status" value="1"/>
</dbReference>
<feature type="compositionally biased region" description="Basic and acidic residues" evidence="11">
    <location>
        <begin position="1141"/>
        <end position="1151"/>
    </location>
</feature>
<dbReference type="GO" id="GO:0008353">
    <property type="term" value="F:RNA polymerase II CTD heptapeptide repeat kinase activity"/>
    <property type="evidence" value="ECO:0007669"/>
    <property type="project" value="TreeGrafter"/>
</dbReference>
<feature type="compositionally biased region" description="Basic and acidic residues" evidence="11">
    <location>
        <begin position="144"/>
        <end position="166"/>
    </location>
</feature>
<dbReference type="CDD" id="cd07840">
    <property type="entry name" value="STKc_CDK9_like"/>
    <property type="match status" value="1"/>
</dbReference>
<feature type="compositionally biased region" description="Basic and acidic residues" evidence="11">
    <location>
        <begin position="685"/>
        <end position="695"/>
    </location>
</feature>
<evidence type="ECO:0000256" key="8">
    <source>
        <dbReference type="ARBA" id="ARBA00047811"/>
    </source>
</evidence>
<reference evidence="13 14" key="1">
    <citation type="journal article" date="2011" name="Proc. Natl. Acad. Sci. U.S.A.">
        <title>Genome and transcriptome analyses of the mountain pine beetle-fungal symbiont Grosmannia clavigera, a lodgepole pine pathogen.</title>
        <authorList>
            <person name="DiGuistini S."/>
            <person name="Wang Y."/>
            <person name="Liao N.Y."/>
            <person name="Taylor G."/>
            <person name="Tanguay P."/>
            <person name="Feau N."/>
            <person name="Henrissat B."/>
            <person name="Chan S.K."/>
            <person name="Hesse-Orce U."/>
            <person name="Alamouti S.M."/>
            <person name="Tsui C.K.M."/>
            <person name="Docking R.T."/>
            <person name="Levasseur A."/>
            <person name="Haridas S."/>
            <person name="Robertson G."/>
            <person name="Birol I."/>
            <person name="Holt R.A."/>
            <person name="Marra M.A."/>
            <person name="Hamelin R.C."/>
            <person name="Hirst M."/>
            <person name="Jones S.J.M."/>
            <person name="Bohlmann J."/>
            <person name="Breuil C."/>
        </authorList>
    </citation>
    <scope>NUCLEOTIDE SEQUENCE [LARGE SCALE GENOMIC DNA]</scope>
    <source>
        <strain evidence="14">kw1407 / UAMH 11150</strain>
    </source>
</reference>
<proteinExistence type="inferred from homology"/>
<comment type="catalytic activity">
    <reaction evidence="8">
        <text>L-threonyl-[protein] + ATP = O-phospho-L-threonyl-[protein] + ADP + H(+)</text>
        <dbReference type="Rhea" id="RHEA:46608"/>
        <dbReference type="Rhea" id="RHEA-COMP:11060"/>
        <dbReference type="Rhea" id="RHEA-COMP:11605"/>
        <dbReference type="ChEBI" id="CHEBI:15378"/>
        <dbReference type="ChEBI" id="CHEBI:30013"/>
        <dbReference type="ChEBI" id="CHEBI:30616"/>
        <dbReference type="ChEBI" id="CHEBI:61977"/>
        <dbReference type="ChEBI" id="CHEBI:456216"/>
        <dbReference type="EC" id="2.7.11.22"/>
    </reaction>
</comment>
<feature type="compositionally biased region" description="Low complexity" evidence="11">
    <location>
        <begin position="546"/>
        <end position="561"/>
    </location>
</feature>
<feature type="compositionally biased region" description="Low complexity" evidence="11">
    <location>
        <begin position="131"/>
        <end position="142"/>
    </location>
</feature>
<dbReference type="InterPro" id="IPR008271">
    <property type="entry name" value="Ser/Thr_kinase_AS"/>
</dbReference>
<comment type="catalytic activity">
    <reaction evidence="9">
        <text>L-seryl-[protein] + ATP = O-phospho-L-seryl-[protein] + ADP + H(+)</text>
        <dbReference type="Rhea" id="RHEA:17989"/>
        <dbReference type="Rhea" id="RHEA-COMP:9863"/>
        <dbReference type="Rhea" id="RHEA-COMP:11604"/>
        <dbReference type="ChEBI" id="CHEBI:15378"/>
        <dbReference type="ChEBI" id="CHEBI:29999"/>
        <dbReference type="ChEBI" id="CHEBI:30616"/>
        <dbReference type="ChEBI" id="CHEBI:83421"/>
        <dbReference type="ChEBI" id="CHEBI:456216"/>
        <dbReference type="EC" id="2.7.11.22"/>
    </reaction>
</comment>
<feature type="compositionally biased region" description="Low complexity" evidence="11">
    <location>
        <begin position="1152"/>
        <end position="1168"/>
    </location>
</feature>
<dbReference type="OrthoDB" id="204883at2759"/>
<evidence type="ECO:0000256" key="2">
    <source>
        <dbReference type="ARBA" id="ARBA00012425"/>
    </source>
</evidence>
<dbReference type="Gene3D" id="1.10.510.10">
    <property type="entry name" value="Transferase(Phosphotransferase) domain 1"/>
    <property type="match status" value="1"/>
</dbReference>
<evidence type="ECO:0000259" key="12">
    <source>
        <dbReference type="PROSITE" id="PS50011"/>
    </source>
</evidence>
<feature type="compositionally biased region" description="Low complexity" evidence="11">
    <location>
        <begin position="343"/>
        <end position="355"/>
    </location>
</feature>
<dbReference type="SUPFAM" id="SSF56112">
    <property type="entry name" value="Protein kinase-like (PK-like)"/>
    <property type="match status" value="1"/>
</dbReference>
<feature type="compositionally biased region" description="Polar residues" evidence="11">
    <location>
        <begin position="644"/>
        <end position="654"/>
    </location>
</feature>
<feature type="compositionally biased region" description="Basic and acidic residues" evidence="11">
    <location>
        <begin position="173"/>
        <end position="186"/>
    </location>
</feature>
<gene>
    <name evidence="13" type="ORF">CMQ_2608</name>
</gene>
<feature type="compositionally biased region" description="Basic and acidic residues" evidence="11">
    <location>
        <begin position="724"/>
        <end position="737"/>
    </location>
</feature>
<accession>F0XG66</accession>
<feature type="compositionally biased region" description="Basic and acidic residues" evidence="11">
    <location>
        <begin position="1190"/>
        <end position="1227"/>
    </location>
</feature>
<feature type="binding site" evidence="10">
    <location>
        <position position="854"/>
    </location>
    <ligand>
        <name>ATP</name>
        <dbReference type="ChEBI" id="CHEBI:30616"/>
    </ligand>
</feature>
<dbReference type="GO" id="GO:0008024">
    <property type="term" value="C:cyclin/CDK positive transcription elongation factor complex"/>
    <property type="evidence" value="ECO:0007669"/>
    <property type="project" value="TreeGrafter"/>
</dbReference>
<evidence type="ECO:0000313" key="13">
    <source>
        <dbReference type="EMBL" id="EFX02679.1"/>
    </source>
</evidence>
<dbReference type="PANTHER" id="PTHR24056:SF546">
    <property type="entry name" value="CYCLIN-DEPENDENT KINASE 12"/>
    <property type="match status" value="1"/>
</dbReference>
<dbReference type="GO" id="GO:0004693">
    <property type="term" value="F:cyclin-dependent protein serine/threonine kinase activity"/>
    <property type="evidence" value="ECO:0007669"/>
    <property type="project" value="UniProtKB-EC"/>
</dbReference>
<dbReference type="Pfam" id="PF00069">
    <property type="entry name" value="Pkinase"/>
    <property type="match status" value="1"/>
</dbReference>
<feature type="compositionally biased region" description="Pro residues" evidence="11">
    <location>
        <begin position="1276"/>
        <end position="1285"/>
    </location>
</feature>
<dbReference type="EMBL" id="GL629769">
    <property type="protein sequence ID" value="EFX02679.1"/>
    <property type="molecule type" value="Genomic_DNA"/>
</dbReference>
<dbReference type="PROSITE" id="PS00107">
    <property type="entry name" value="PROTEIN_KINASE_ATP"/>
    <property type="match status" value="1"/>
</dbReference>
<dbReference type="InterPro" id="IPR050108">
    <property type="entry name" value="CDK"/>
</dbReference>
<keyword evidence="5 10" id="KW-0547">Nucleotide-binding</keyword>
<dbReference type="InterPro" id="IPR000719">
    <property type="entry name" value="Prot_kinase_dom"/>
</dbReference>
<dbReference type="STRING" id="655863.F0XG66"/>
<evidence type="ECO:0000256" key="3">
    <source>
        <dbReference type="ARBA" id="ARBA00022527"/>
    </source>
</evidence>
<feature type="compositionally biased region" description="Pro residues" evidence="11">
    <location>
        <begin position="503"/>
        <end position="516"/>
    </location>
</feature>
<feature type="compositionally biased region" description="Low complexity" evidence="11">
    <location>
        <begin position="96"/>
        <end position="114"/>
    </location>
</feature>
<dbReference type="eggNOG" id="KOG0600">
    <property type="taxonomic scope" value="Eukaryota"/>
</dbReference>
<keyword evidence="14" id="KW-1185">Reference proteome</keyword>
<feature type="compositionally biased region" description="Low complexity" evidence="11">
    <location>
        <begin position="1243"/>
        <end position="1258"/>
    </location>
</feature>
<comment type="similarity">
    <text evidence="1">Belongs to the protein kinase superfamily. CMGC Ser/Thr protein kinase family. CDC2/CDKX subfamily.</text>
</comment>
<dbReference type="HOGENOM" id="CLU_000288_17_4_1"/>
<feature type="region of interest" description="Disordered" evidence="11">
    <location>
        <begin position="1141"/>
        <end position="1306"/>
    </location>
</feature>
<evidence type="ECO:0000256" key="7">
    <source>
        <dbReference type="ARBA" id="ARBA00022840"/>
    </source>
</evidence>
<evidence type="ECO:0000256" key="5">
    <source>
        <dbReference type="ARBA" id="ARBA00022741"/>
    </source>
</evidence>
<feature type="compositionally biased region" description="Basic and acidic residues" evidence="11">
    <location>
        <begin position="403"/>
        <end position="412"/>
    </location>
</feature>
<feature type="compositionally biased region" description="Low complexity" evidence="11">
    <location>
        <begin position="256"/>
        <end position="274"/>
    </location>
</feature>